<accession>A0AAX1L9X3</accession>
<dbReference type="Pfam" id="PF08798">
    <property type="entry name" value="CRISPR_assoc"/>
    <property type="match status" value="1"/>
</dbReference>
<reference evidence="1" key="1">
    <citation type="submission" date="2021-02" db="EMBL/GenBank/DDBJ databases">
        <title>FDA dAtabase for Regulatory Grade micrObial Sequences (FDA-ARGOS): Supporting development and validation of Infectious Disease Dx tests.</title>
        <authorList>
            <person name="Sproer C."/>
            <person name="Gronow S."/>
            <person name="Severitt S."/>
            <person name="Schroder I."/>
            <person name="Tallon L."/>
            <person name="Sadzewicz L."/>
            <person name="Zhao X."/>
            <person name="Boylan J."/>
            <person name="Ott S."/>
            <person name="Bowen H."/>
            <person name="Vavikolanu K."/>
            <person name="Mehta A."/>
            <person name="Aluvathingal J."/>
            <person name="Nadendla S."/>
            <person name="Lowell S."/>
            <person name="Myers T."/>
            <person name="Yan Y."/>
            <person name="Sichtig H."/>
        </authorList>
    </citation>
    <scope>NUCLEOTIDE SEQUENCE</scope>
    <source>
        <strain evidence="1">FDAARGOS_1191</strain>
    </source>
</reference>
<gene>
    <name evidence="1" type="primary">cas6e</name>
    <name evidence="1" type="ORF">I6J21_01145</name>
</gene>
<name>A0AAX1L9X3_9CORY</name>
<dbReference type="InterPro" id="IPR010179">
    <property type="entry name" value="CRISPR-assoc_prot_Cse3"/>
</dbReference>
<evidence type="ECO:0000313" key="1">
    <source>
        <dbReference type="EMBL" id="QRP70812.1"/>
    </source>
</evidence>
<dbReference type="RefSeq" id="WP_005392860.1">
    <property type="nucleotide sequence ID" value="NZ_CP069534.1"/>
</dbReference>
<protein>
    <submittedName>
        <fullName evidence="1">Type I-E CRISPR-associated protein Cas6/Cse3/CasE</fullName>
    </submittedName>
</protein>
<evidence type="ECO:0000313" key="2">
    <source>
        <dbReference type="Proteomes" id="UP000617681"/>
    </source>
</evidence>
<dbReference type="CDD" id="cd09727">
    <property type="entry name" value="Cas6_I-E"/>
    <property type="match status" value="1"/>
</dbReference>
<proteinExistence type="predicted"/>
<dbReference type="NCBIfam" id="TIGR01907">
    <property type="entry name" value="casE_Cse3"/>
    <property type="match status" value="1"/>
</dbReference>
<dbReference type="AlphaFoldDB" id="A0AAX1L9X3"/>
<dbReference type="SUPFAM" id="SSF117987">
    <property type="entry name" value="CRISPR-associated protein"/>
    <property type="match status" value="2"/>
</dbReference>
<sequence length="225" mass="24924">MTNHAFLSKVPLHSLLMESPGTTYHRIASPTFRHRAVMGLFEDVDSVKPREKLNVLFRLETPTTETPYLLIQSAVSPSDEALMNISGLQCKEIELKAPTSGTPVAFRIAVNAIRRTTITIDPHKRRTLVKPVELDGTDSPNPTISEWIAAKLEPALTELSVTNHLREVITDPRTKKKPRTMTVQVDTIDGVARVADPVSLEKILSDGIGREKAYGCGLLTIRPLR</sequence>
<dbReference type="Gene3D" id="3.30.70.1200">
    <property type="entry name" value="Crispr-associated protein, domain 1"/>
    <property type="match status" value="1"/>
</dbReference>
<dbReference type="Gene3D" id="3.30.70.1210">
    <property type="entry name" value="Crispr-associated protein, domain 2"/>
    <property type="match status" value="1"/>
</dbReference>
<organism evidence="1 2">
    <name type="scientific">Corynebacterium glucuronolyticum</name>
    <dbReference type="NCBI Taxonomy" id="39791"/>
    <lineage>
        <taxon>Bacteria</taxon>
        <taxon>Bacillati</taxon>
        <taxon>Actinomycetota</taxon>
        <taxon>Actinomycetes</taxon>
        <taxon>Mycobacteriales</taxon>
        <taxon>Corynebacteriaceae</taxon>
        <taxon>Corynebacterium</taxon>
    </lineage>
</organism>
<dbReference type="EMBL" id="CP069534">
    <property type="protein sequence ID" value="QRP70812.1"/>
    <property type="molecule type" value="Genomic_DNA"/>
</dbReference>
<dbReference type="Proteomes" id="UP000617681">
    <property type="component" value="Chromosome"/>
</dbReference>
<dbReference type="SMART" id="SM01101">
    <property type="entry name" value="CRISPR_assoc"/>
    <property type="match status" value="1"/>
</dbReference>